<dbReference type="OrthoDB" id="361760at2"/>
<dbReference type="HOGENOM" id="CLU_131538_1_1_11"/>
<dbReference type="Proteomes" id="UP000003560">
    <property type="component" value="Unassembled WGS sequence"/>
</dbReference>
<dbReference type="EMBL" id="ABXJ01000074">
    <property type="protein sequence ID" value="EEA90383.1"/>
    <property type="molecule type" value="Genomic_DNA"/>
</dbReference>
<gene>
    <name evidence="1" type="ORF">COLSTE_01430</name>
</gene>
<protein>
    <recommendedName>
        <fullName evidence="3">YolD-like protein</fullName>
    </recommendedName>
</protein>
<evidence type="ECO:0008006" key="3">
    <source>
        <dbReference type="Google" id="ProtNLM"/>
    </source>
</evidence>
<name>B6GBH1_9ACTN</name>
<proteinExistence type="predicted"/>
<dbReference type="STRING" id="445975.COLSTE_01430"/>
<feature type="non-terminal residue" evidence="1">
    <location>
        <position position="1"/>
    </location>
</feature>
<dbReference type="InterPro" id="IPR014962">
    <property type="entry name" value="YolD"/>
</dbReference>
<reference evidence="1 2" key="1">
    <citation type="submission" date="2008-10" db="EMBL/GenBank/DDBJ databases">
        <title>Draft genome sequence of Collinsella stercoris (DSM 13279).</title>
        <authorList>
            <person name="Sudarsanam P."/>
            <person name="Ley R."/>
            <person name="Guruge J."/>
            <person name="Turnbaugh P.J."/>
            <person name="Mahowald M."/>
            <person name="Liep D."/>
            <person name="Gordon J."/>
        </authorList>
    </citation>
    <scope>NUCLEOTIDE SEQUENCE [LARGE SCALE GENOMIC DNA]</scope>
    <source>
        <strain evidence="1 2">DSM 13279</strain>
    </source>
</reference>
<dbReference type="RefSeq" id="WP_006721074.1">
    <property type="nucleotide sequence ID" value="NZ_DS995476.1"/>
</dbReference>
<dbReference type="Pfam" id="PF08863">
    <property type="entry name" value="YolD"/>
    <property type="match status" value="1"/>
</dbReference>
<reference evidence="1 2" key="2">
    <citation type="submission" date="2008-10" db="EMBL/GenBank/DDBJ databases">
        <authorList>
            <person name="Fulton L."/>
            <person name="Clifton S."/>
            <person name="Fulton B."/>
            <person name="Xu J."/>
            <person name="Minx P."/>
            <person name="Pepin K.H."/>
            <person name="Johnson M."/>
            <person name="Thiruvilangam P."/>
            <person name="Bhonagiri V."/>
            <person name="Nash W.E."/>
            <person name="Mardis E.R."/>
            <person name="Wilson R.K."/>
        </authorList>
    </citation>
    <scope>NUCLEOTIDE SEQUENCE [LARGE SCALE GENOMIC DNA]</scope>
    <source>
        <strain evidence="1 2">DSM 13279</strain>
    </source>
</reference>
<evidence type="ECO:0000313" key="1">
    <source>
        <dbReference type="EMBL" id="EEA90383.1"/>
    </source>
</evidence>
<dbReference type="AlphaFoldDB" id="B6GBH1"/>
<organism evidence="1 2">
    <name type="scientific">Collinsella stercoris DSM 13279</name>
    <dbReference type="NCBI Taxonomy" id="445975"/>
    <lineage>
        <taxon>Bacteria</taxon>
        <taxon>Bacillati</taxon>
        <taxon>Actinomycetota</taxon>
        <taxon>Coriobacteriia</taxon>
        <taxon>Coriobacteriales</taxon>
        <taxon>Coriobacteriaceae</taxon>
        <taxon>Collinsella</taxon>
    </lineage>
</organism>
<dbReference type="eggNOG" id="ENOG5032Y5H">
    <property type="taxonomic scope" value="Bacteria"/>
</dbReference>
<comment type="caution">
    <text evidence="1">The sequence shown here is derived from an EMBL/GenBank/DDBJ whole genome shotgun (WGS) entry which is preliminary data.</text>
</comment>
<sequence>PRASRAAQFMPFAALTGYYELARRQERITEERHELTEDEAIALSRTITQIKKGDLVRVTYYDWDAYRTVSGMVARIDTTFRRLQVVQTVIPFDDIRNIERDAHGTGHNGHTGHAI</sequence>
<evidence type="ECO:0000313" key="2">
    <source>
        <dbReference type="Proteomes" id="UP000003560"/>
    </source>
</evidence>
<keyword evidence="2" id="KW-1185">Reference proteome</keyword>
<accession>B6GBH1</accession>